<comment type="caution">
    <text evidence="2">The sequence shown here is derived from an EMBL/GenBank/DDBJ whole genome shotgun (WGS) entry which is preliminary data.</text>
</comment>
<evidence type="ECO:0000313" key="3">
    <source>
        <dbReference type="Proteomes" id="UP000308730"/>
    </source>
</evidence>
<evidence type="ECO:0000313" key="2">
    <source>
        <dbReference type="EMBL" id="THH18306.1"/>
    </source>
</evidence>
<dbReference type="EMBL" id="SGPM01000599">
    <property type="protein sequence ID" value="THH18306.1"/>
    <property type="molecule type" value="Genomic_DNA"/>
</dbReference>
<evidence type="ECO:0000256" key="1">
    <source>
        <dbReference type="SAM" id="MobiDB-lite"/>
    </source>
</evidence>
<sequence>MGGNAFNASHPEATFPRMSPSVYHLAKTQIQAALQPLYEHVATPAEAPQKADHGDIDFLVCFPKSDVTTEHIHAALGAVWSIPKKGTSHFALPWDTIAGRHTDELSRPGDHIQVDVYIADDFAQFERVRFCHSYGDLTMILGLMARSCRLSLGSNGLRLANPVPTSPPFTFHLSSSFPEILIFFGLTMSRWSEGFTTQDEIFEWISSSPYYNPGVMARSESDHQGGRKAREARGMYQNFLIYARRRTNGKASVPDREAAMQTALQTFGRWDVYCRVLHVAAVKSHISASFTGKLVTEWTDAHGPPVRWLMDEVKKKLGGDQPDQDSLADFQESEQSEFIIDPMHRTLCAWQIGMGAMNILAIRTLVEQVKEEMDKDGRLEFDWKEAKLKREAERKAALAAGTTSSPISLDDASSGQALN</sequence>
<name>A0A4S4LZX9_9APHY</name>
<keyword evidence="3" id="KW-1185">Reference proteome</keyword>
<protein>
    <submittedName>
        <fullName evidence="2">Uncharacterized protein</fullName>
    </submittedName>
</protein>
<accession>A0A4S4LZX9</accession>
<dbReference type="Proteomes" id="UP000308730">
    <property type="component" value="Unassembled WGS sequence"/>
</dbReference>
<dbReference type="AlphaFoldDB" id="A0A4S4LZX9"/>
<feature type="region of interest" description="Disordered" evidence="1">
    <location>
        <begin position="394"/>
        <end position="419"/>
    </location>
</feature>
<dbReference type="OrthoDB" id="4708870at2759"/>
<organism evidence="2 3">
    <name type="scientific">Antrodiella citrinella</name>
    <dbReference type="NCBI Taxonomy" id="2447956"/>
    <lineage>
        <taxon>Eukaryota</taxon>
        <taxon>Fungi</taxon>
        <taxon>Dikarya</taxon>
        <taxon>Basidiomycota</taxon>
        <taxon>Agaricomycotina</taxon>
        <taxon>Agaricomycetes</taxon>
        <taxon>Polyporales</taxon>
        <taxon>Steccherinaceae</taxon>
        <taxon>Antrodiella</taxon>
    </lineage>
</organism>
<gene>
    <name evidence="2" type="ORF">EUX98_g8982</name>
</gene>
<reference evidence="2 3" key="1">
    <citation type="submission" date="2019-02" db="EMBL/GenBank/DDBJ databases">
        <title>Genome sequencing of the rare red list fungi Antrodiella citrinella (Flaviporus citrinellus).</title>
        <authorList>
            <person name="Buettner E."/>
            <person name="Kellner H."/>
        </authorList>
    </citation>
    <scope>NUCLEOTIDE SEQUENCE [LARGE SCALE GENOMIC DNA]</scope>
    <source>
        <strain evidence="2 3">DSM 108506</strain>
    </source>
</reference>
<proteinExistence type="predicted"/>
<feature type="compositionally biased region" description="Polar residues" evidence="1">
    <location>
        <begin position="401"/>
        <end position="419"/>
    </location>
</feature>